<dbReference type="RefSeq" id="WP_053410028.1">
    <property type="nucleotide sequence ID" value="NZ_LHPI01000016.1"/>
</dbReference>
<evidence type="ECO:0000313" key="2">
    <source>
        <dbReference type="EMBL" id="KOO06688.1"/>
    </source>
</evidence>
<dbReference type="GO" id="GO:0008767">
    <property type="term" value="F:UDP-galactopyranose mutase activity"/>
    <property type="evidence" value="ECO:0007669"/>
    <property type="project" value="TreeGrafter"/>
</dbReference>
<accession>A0A0M0HYH9</accession>
<organism evidence="2 3">
    <name type="scientific">Vibrio hepatarius</name>
    <dbReference type="NCBI Taxonomy" id="171383"/>
    <lineage>
        <taxon>Bacteria</taxon>
        <taxon>Pseudomonadati</taxon>
        <taxon>Pseudomonadota</taxon>
        <taxon>Gammaproteobacteria</taxon>
        <taxon>Vibrionales</taxon>
        <taxon>Vibrionaceae</taxon>
        <taxon>Vibrio</taxon>
        <taxon>Vibrio oreintalis group</taxon>
    </lineage>
</organism>
<dbReference type="Gene3D" id="3.50.50.60">
    <property type="entry name" value="FAD/NAD(P)-binding domain"/>
    <property type="match status" value="1"/>
</dbReference>
<dbReference type="Pfam" id="PF01593">
    <property type="entry name" value="Amino_oxidase"/>
    <property type="match status" value="1"/>
</dbReference>
<sequence>MDKVKYLIIGGGVSGLAFANFVESEDYLILEKENELGGYCRTIYQDGFVWDFAGHFFHFATDTLKRFFQERIDTKELVEREKVTKIYFDDNYVDFPFQSNIHQLPKDKFIECLYDLYFREDKTEYNSFLDMLYSKFGKAITEYFLKPYNEKLYACDLDSLDVDAMGRFFPYANLDQVVSSFKKQSVSSYNATFLYPKNGAKVFVDALSKSIPERNVALNEQLLSIDLDKKTAITNLREIKYEYLINSMPLKALMKSVNRNDLNMLAENLTYNKVLVFNLGFDKKSSLKDVHWLYFPQKEINFYRVGFYDNILKTDRLSMYVEIGYNPFEEVNIDEQLSKTLECLKSTGIITDHKLVSSCSIIMDPAYVHVSERSNQIKRNALLVLAEHQVYSIGRYGDWKYCSIEDSMTDAIELAKEIS</sequence>
<proteinExistence type="predicted"/>
<evidence type="ECO:0000313" key="3">
    <source>
        <dbReference type="Proteomes" id="UP000037530"/>
    </source>
</evidence>
<dbReference type="InterPro" id="IPR002937">
    <property type="entry name" value="Amino_oxidase"/>
</dbReference>
<name>A0A0M0HYH9_9VIBR</name>
<dbReference type="Proteomes" id="UP000037530">
    <property type="component" value="Unassembled WGS sequence"/>
</dbReference>
<dbReference type="STRING" id="171383.AKJ31_15555"/>
<dbReference type="EMBL" id="LHPI01000016">
    <property type="protein sequence ID" value="KOO06688.1"/>
    <property type="molecule type" value="Genomic_DNA"/>
</dbReference>
<dbReference type="AlphaFoldDB" id="A0A0M0HYH9"/>
<dbReference type="PANTHER" id="PTHR21197">
    <property type="entry name" value="UDP-GALACTOPYRANOSE MUTASE"/>
    <property type="match status" value="1"/>
</dbReference>
<keyword evidence="3" id="KW-1185">Reference proteome</keyword>
<protein>
    <submittedName>
        <fullName evidence="2">LPS biosynthesis protein</fullName>
    </submittedName>
</protein>
<dbReference type="GO" id="GO:0005829">
    <property type="term" value="C:cytosol"/>
    <property type="evidence" value="ECO:0007669"/>
    <property type="project" value="TreeGrafter"/>
</dbReference>
<gene>
    <name evidence="2" type="ORF">AKJ31_15555</name>
</gene>
<dbReference type="GO" id="GO:0016491">
    <property type="term" value="F:oxidoreductase activity"/>
    <property type="evidence" value="ECO:0007669"/>
    <property type="project" value="InterPro"/>
</dbReference>
<reference evidence="3" key="1">
    <citation type="submission" date="2015-08" db="EMBL/GenBank/DDBJ databases">
        <title>Vibrio galatheae sp. nov., a novel member of the Vibrionaceae family isolated from the Solomon Islands.</title>
        <authorList>
            <person name="Giubergia S."/>
            <person name="Machado H."/>
            <person name="Mateiu R.V."/>
            <person name="Gram L."/>
        </authorList>
    </citation>
    <scope>NUCLEOTIDE SEQUENCE [LARGE SCALE GENOMIC DNA]</scope>
    <source>
        <strain evidence="3">DSM 19134</strain>
    </source>
</reference>
<dbReference type="PATRIC" id="fig|171383.3.peg.3183"/>
<dbReference type="InterPro" id="IPR036188">
    <property type="entry name" value="FAD/NAD-bd_sf"/>
</dbReference>
<dbReference type="PANTHER" id="PTHR21197:SF0">
    <property type="entry name" value="UDP-GALACTOPYRANOSE MUTASE"/>
    <property type="match status" value="1"/>
</dbReference>
<dbReference type="GO" id="GO:0050660">
    <property type="term" value="F:flavin adenine dinucleotide binding"/>
    <property type="evidence" value="ECO:0007669"/>
    <property type="project" value="TreeGrafter"/>
</dbReference>
<feature type="domain" description="Amine oxidase" evidence="1">
    <location>
        <begin position="26"/>
        <end position="285"/>
    </location>
</feature>
<evidence type="ECO:0000259" key="1">
    <source>
        <dbReference type="Pfam" id="PF01593"/>
    </source>
</evidence>
<dbReference type="SUPFAM" id="SSF51971">
    <property type="entry name" value="Nucleotide-binding domain"/>
    <property type="match status" value="1"/>
</dbReference>
<comment type="caution">
    <text evidence="2">The sequence shown here is derived from an EMBL/GenBank/DDBJ whole genome shotgun (WGS) entry which is preliminary data.</text>
</comment>
<dbReference type="OrthoDB" id="9816564at2"/>